<proteinExistence type="predicted"/>
<dbReference type="STRING" id="358396.CHINAEXTREME_17615"/>
<evidence type="ECO:0000313" key="3">
    <source>
        <dbReference type="EMBL" id="APW99473.1"/>
    </source>
</evidence>
<dbReference type="GeneID" id="30922981"/>
<feature type="compositionally biased region" description="Low complexity" evidence="1">
    <location>
        <begin position="179"/>
        <end position="191"/>
    </location>
</feature>
<dbReference type="InterPro" id="IPR028366">
    <property type="entry name" value="PhoU"/>
</dbReference>
<dbReference type="AlphaFoldDB" id="M0LHX2"/>
<dbReference type="Proteomes" id="UP000011555">
    <property type="component" value="Unassembled WGS sequence"/>
</dbReference>
<reference evidence="3 6" key="1">
    <citation type="journal article" date="2011" name="J. Bacteriol.">
        <title>Genome sequence of Halobiforma lacisalsi AJ5, an extremely halophilic archaeon which harbors a bop gene.</title>
        <authorList>
            <person name="Jiang X."/>
            <person name="Wang S."/>
            <person name="Cheng H."/>
            <person name="Huo Y."/>
            <person name="Zhang X."/>
            <person name="Zhu X."/>
            <person name="Han X."/>
            <person name="Ni P."/>
            <person name="Wu M."/>
        </authorList>
    </citation>
    <scope>NUCLEOTIDE SEQUENCE [LARGE SCALE GENOMIC DNA]</scope>
    <source>
        <strain evidence="3 6">AJ5</strain>
    </source>
</reference>
<name>M0LHX2_NATLA</name>
<evidence type="ECO:0000313" key="6">
    <source>
        <dbReference type="Proteomes" id="UP000186547"/>
    </source>
</evidence>
<evidence type="ECO:0000256" key="1">
    <source>
        <dbReference type="SAM" id="MobiDB-lite"/>
    </source>
</evidence>
<dbReference type="EMBL" id="CP019285">
    <property type="protein sequence ID" value="APW99473.1"/>
    <property type="molecule type" value="Genomic_DNA"/>
</dbReference>
<dbReference type="eggNOG" id="arCOG00232">
    <property type="taxonomic scope" value="Archaea"/>
</dbReference>
<dbReference type="InterPro" id="IPR038078">
    <property type="entry name" value="PhoU-like_sf"/>
</dbReference>
<dbReference type="EMBL" id="AOLZ01000044">
    <property type="protein sequence ID" value="EMA31590.1"/>
    <property type="molecule type" value="Genomic_DNA"/>
</dbReference>
<reference evidence="3" key="3">
    <citation type="submission" date="2017-01" db="EMBL/GenBank/DDBJ databases">
        <authorList>
            <person name="Mah S.A."/>
            <person name="Swanson W.J."/>
            <person name="Moy G.W."/>
            <person name="Vacquier V.D."/>
        </authorList>
    </citation>
    <scope>NUCLEOTIDE SEQUENCE</scope>
    <source>
        <strain evidence="3">AJ5</strain>
    </source>
</reference>
<feature type="domain" description="PhoU" evidence="2">
    <location>
        <begin position="225"/>
        <end position="250"/>
    </location>
</feature>
<feature type="domain" description="PhoU" evidence="2">
    <location>
        <begin position="122"/>
        <end position="175"/>
    </location>
</feature>
<evidence type="ECO:0000313" key="4">
    <source>
        <dbReference type="EMBL" id="EMA31590.1"/>
    </source>
</evidence>
<dbReference type="RefSeq" id="WP_007142499.1">
    <property type="nucleotide sequence ID" value="NZ_AOLZ01000044.1"/>
</dbReference>
<feature type="domain" description="PhoU" evidence="2">
    <location>
        <begin position="18"/>
        <end position="103"/>
    </location>
</feature>
<dbReference type="InterPro" id="IPR026022">
    <property type="entry name" value="PhoU_dom"/>
</dbReference>
<dbReference type="PANTHER" id="PTHR42930">
    <property type="entry name" value="PHOSPHATE-SPECIFIC TRANSPORT SYSTEM ACCESSORY PROTEIN PHOU"/>
    <property type="match status" value="1"/>
</dbReference>
<reference evidence="4 5" key="2">
    <citation type="journal article" date="2014" name="PLoS Genet.">
        <title>Phylogenetically driven sequencing of extremely halophilic archaea reveals strategies for static and dynamic osmo-response.</title>
        <authorList>
            <person name="Becker E.A."/>
            <person name="Seitzer P.M."/>
            <person name="Tritt A."/>
            <person name="Larsen D."/>
            <person name="Krusor M."/>
            <person name="Yao A.I."/>
            <person name="Wu D."/>
            <person name="Madern D."/>
            <person name="Eisen J.A."/>
            <person name="Darling A.E."/>
            <person name="Facciotti M.T."/>
        </authorList>
    </citation>
    <scope>NUCLEOTIDE SEQUENCE [LARGE SCALE GENOMIC DNA]</scope>
    <source>
        <strain evidence="4 5">AJ5</strain>
    </source>
</reference>
<accession>M0LHX2</accession>
<dbReference type="NCBIfam" id="TIGR02135">
    <property type="entry name" value="phoU_full"/>
    <property type="match status" value="1"/>
</dbReference>
<gene>
    <name evidence="4" type="ORF">C445_13947</name>
    <name evidence="3" type="ORF">CHINAEXTREME_17615</name>
</gene>
<dbReference type="GO" id="GO:0030643">
    <property type="term" value="P:intracellular phosphate ion homeostasis"/>
    <property type="evidence" value="ECO:0007669"/>
    <property type="project" value="InterPro"/>
</dbReference>
<keyword evidence="5" id="KW-1185">Reference proteome</keyword>
<dbReference type="Gene3D" id="1.20.58.220">
    <property type="entry name" value="Phosphate transport system protein phou homolog 2, domain 2"/>
    <property type="match status" value="1"/>
</dbReference>
<evidence type="ECO:0000313" key="5">
    <source>
        <dbReference type="Proteomes" id="UP000011555"/>
    </source>
</evidence>
<dbReference type="PANTHER" id="PTHR42930:SF3">
    <property type="entry name" value="PHOSPHATE-SPECIFIC TRANSPORT SYSTEM ACCESSORY PROTEIN PHOU"/>
    <property type="match status" value="1"/>
</dbReference>
<dbReference type="Pfam" id="PF01895">
    <property type="entry name" value="PhoU"/>
    <property type="match status" value="3"/>
</dbReference>
<dbReference type="KEGG" id="hlc:CHINAEXTREME17615"/>
<feature type="region of interest" description="Disordered" evidence="1">
    <location>
        <begin position="179"/>
        <end position="204"/>
    </location>
</feature>
<evidence type="ECO:0000259" key="2">
    <source>
        <dbReference type="Pfam" id="PF01895"/>
    </source>
</evidence>
<dbReference type="PATRIC" id="fig|358396.7.peg.2837"/>
<sequence length="263" mass="29004">MSREEYQRRLERLRANVVEMSDLVCARLRTALEARERNDDELAREVIEGDDEINELYLDLEGDCIELFALQQPVAGDLRFIAASFKIITDLERIGDLATNVAGYAGSAGGTSHDRYPQIDVQHIGERTVEMVEAAVRAYADDDANATYDVAAADEEIDTLCERASEAIVRDLLETGTGAGTELGTTSGTAADADDDGSAYAYTDDTDIDTAETRTDITPDEILLEDVERLLLTIRDLERVGDHAVNIAARTLYMVENDDELIF</sequence>
<dbReference type="SUPFAM" id="SSF109755">
    <property type="entry name" value="PhoU-like"/>
    <property type="match status" value="2"/>
</dbReference>
<protein>
    <submittedName>
        <fullName evidence="3">Phosphate transport system regulatory protein PhoU</fullName>
    </submittedName>
    <submittedName>
        <fullName evidence="4">Phosphate uptake regulator PhoU</fullName>
    </submittedName>
</protein>
<dbReference type="Proteomes" id="UP000186547">
    <property type="component" value="Chromosome"/>
</dbReference>
<dbReference type="GO" id="GO:0045936">
    <property type="term" value="P:negative regulation of phosphate metabolic process"/>
    <property type="evidence" value="ECO:0007669"/>
    <property type="project" value="InterPro"/>
</dbReference>
<dbReference type="PIRSF" id="PIRSF003107">
    <property type="entry name" value="PhoU"/>
    <property type="match status" value="1"/>
</dbReference>
<organism evidence="4 5">
    <name type="scientific">Natronobacterium lacisalsi AJ5</name>
    <dbReference type="NCBI Taxonomy" id="358396"/>
    <lineage>
        <taxon>Archaea</taxon>
        <taxon>Methanobacteriati</taxon>
        <taxon>Methanobacteriota</taxon>
        <taxon>Stenosarchaea group</taxon>
        <taxon>Halobacteria</taxon>
        <taxon>Halobacteriales</taxon>
        <taxon>Natrialbaceae</taxon>
        <taxon>Natronobacterium</taxon>
    </lineage>
</organism>